<dbReference type="EMBL" id="MG012795">
    <property type="protein sequence ID" value="AUL80377.1"/>
    <property type="molecule type" value="Genomic_DNA"/>
</dbReference>
<dbReference type="Proteomes" id="UP000270450">
    <property type="component" value="Segment"/>
</dbReference>
<evidence type="ECO:0000313" key="1">
    <source>
        <dbReference type="EMBL" id="AUL80377.1"/>
    </source>
</evidence>
<accession>A0A2I6J1N7</accession>
<name>A0A2I6J1N7_VACCV</name>
<organism evidence="1">
    <name type="scientific">Vaccinia virus</name>
    <name type="common">VACV</name>
    <name type="synonym">Orthopoxvirus vaccinia</name>
    <dbReference type="NCBI Taxonomy" id="10245"/>
    <lineage>
        <taxon>Viruses</taxon>
        <taxon>Varidnaviria</taxon>
        <taxon>Bamfordvirae</taxon>
        <taxon>Nucleocytoviricota</taxon>
        <taxon>Pokkesviricetes</taxon>
        <taxon>Chitovirales</taxon>
        <taxon>Poxviridae</taxon>
        <taxon>Chordopoxvirinae</taxon>
        <taxon>Orthopoxvirus</taxon>
    </lineage>
</organism>
<reference evidence="1" key="1">
    <citation type="journal article" date="2018" name="Emerg. Infect. Dis.">
        <title>Ocular Vaccinia Infection in Dairy Worker, Brazil.</title>
        <authorList>
            <person name="Teixeira Lima M."/>
            <person name="Pereira Oliveira G."/>
            <person name="Bretas de Oliveira D."/>
            <person name="Mesquita Vaz S."/>
            <person name="de Souza Trindade G."/>
            <person name="Santos Abrahao J."/>
            <person name="Geessien Kroon E."/>
        </authorList>
    </citation>
    <scope>NUCLEOTIDE SEQUENCE [LARGE SCALE GENOMIC DNA]</scope>
    <source>
        <strain evidence="1">CEyV1</strain>
    </source>
</reference>
<sequence length="53" mass="6085">MWICFCDIDIKFWIMHTDSLISVGSSMYCNIVTWSIDDVLIWVGSNPISATKQ</sequence>
<proteinExistence type="predicted"/>
<protein>
    <submittedName>
        <fullName evidence="1">Uncharacterized protein</fullName>
    </submittedName>
</protein>